<dbReference type="EMBL" id="JADBEL010000009">
    <property type="protein sequence ID" value="MBE1554879.1"/>
    <property type="molecule type" value="Genomic_DNA"/>
</dbReference>
<gene>
    <name evidence="1" type="ORF">H4683_001957</name>
</gene>
<reference evidence="1" key="1">
    <citation type="submission" date="2020-10" db="EMBL/GenBank/DDBJ databases">
        <title>Genomic Encyclopedia of Type Strains, Phase IV (KMG-IV): sequencing the most valuable type-strain genomes for metagenomic binning, comparative biology and taxonomic classification.</title>
        <authorList>
            <person name="Goeker M."/>
        </authorList>
    </citation>
    <scope>NUCLEOTIDE SEQUENCE</scope>
    <source>
        <strain evidence="1">DSM 13886</strain>
    </source>
</reference>
<evidence type="ECO:0000313" key="1">
    <source>
        <dbReference type="EMBL" id="MBE1554879.1"/>
    </source>
</evidence>
<evidence type="ECO:0000313" key="2">
    <source>
        <dbReference type="Proteomes" id="UP000658225"/>
    </source>
</evidence>
<dbReference type="Proteomes" id="UP000658225">
    <property type="component" value="Unassembled WGS sequence"/>
</dbReference>
<protein>
    <submittedName>
        <fullName evidence="1">Uncharacterized protein</fullName>
    </submittedName>
</protein>
<accession>A0A927R6D7</accession>
<dbReference type="AlphaFoldDB" id="A0A927R6D7"/>
<keyword evidence="2" id="KW-1185">Reference proteome</keyword>
<sequence length="38" mass="4498">MEKIVLEADFGVRGSYVHFSDNEQIRYHFCIIIVVQIQ</sequence>
<comment type="caution">
    <text evidence="1">The sequence shown here is derived from an EMBL/GenBank/DDBJ whole genome shotgun (WGS) entry which is preliminary data.</text>
</comment>
<proteinExistence type="predicted"/>
<name>A0A927R6D7_9BACL</name>
<organism evidence="1 2">
    <name type="scientific">Sporosarcina limicola</name>
    <dbReference type="NCBI Taxonomy" id="34101"/>
    <lineage>
        <taxon>Bacteria</taxon>
        <taxon>Bacillati</taxon>
        <taxon>Bacillota</taxon>
        <taxon>Bacilli</taxon>
        <taxon>Bacillales</taxon>
        <taxon>Caryophanaceae</taxon>
        <taxon>Sporosarcina</taxon>
    </lineage>
</organism>